<dbReference type="PANTHER" id="PTHR42711:SF5">
    <property type="entry name" value="ABC TRANSPORTER ATP-BINDING PROTEIN NATA"/>
    <property type="match status" value="1"/>
</dbReference>
<dbReference type="Proteomes" id="UP000243297">
    <property type="component" value="Unassembled WGS sequence"/>
</dbReference>
<evidence type="ECO:0000256" key="4">
    <source>
        <dbReference type="ARBA" id="ARBA00022840"/>
    </source>
</evidence>
<dbReference type="Pfam" id="PF00005">
    <property type="entry name" value="ABC_tran"/>
    <property type="match status" value="1"/>
</dbReference>
<sequence>MEKIIEIQNLKKSFKDIHAVNDINFYVEKGKLFSFLGTNGAGKSTTINILCTLLEKDTGTVLIDHCTLGKDNNEIRSKIGVVFQDNALDPLLSVKENILTRGKLYNLKGKELMDSLEFVINATDIGEFVNRPYGKLSGGQKRRVDIARALIHKPSILFLDEPTTGLDPSTRELVWNTIANLQKEYQMTIFLTTHYMEEAATSDYIVIINHGQIVAQGTPYDLKEKFSQDALRLKPLDDIKVKNILDKSDYSYMIKNDLIISTIKESKSVITLLQELEPFIESFEVIHGSMNDAFIEITKGELNND</sequence>
<dbReference type="STRING" id="118967.SAMN02745191_1791"/>
<name>A0A1T4NZ42_9FIRM</name>
<keyword evidence="7" id="KW-1185">Reference proteome</keyword>
<evidence type="ECO:0000256" key="3">
    <source>
        <dbReference type="ARBA" id="ARBA00022741"/>
    </source>
</evidence>
<gene>
    <name evidence="6" type="ORF">SAMN02745191_1791</name>
</gene>
<comment type="similarity">
    <text evidence="1">Belongs to the ABC transporter superfamily.</text>
</comment>
<accession>A0A1T4NZ42</accession>
<dbReference type="PROSITE" id="PS00211">
    <property type="entry name" value="ABC_TRANSPORTER_1"/>
    <property type="match status" value="1"/>
</dbReference>
<dbReference type="GO" id="GO:0016887">
    <property type="term" value="F:ATP hydrolysis activity"/>
    <property type="evidence" value="ECO:0007669"/>
    <property type="project" value="InterPro"/>
</dbReference>
<dbReference type="GO" id="GO:0005524">
    <property type="term" value="F:ATP binding"/>
    <property type="evidence" value="ECO:0007669"/>
    <property type="project" value="UniProtKB-KW"/>
</dbReference>
<dbReference type="EMBL" id="FUWY01000005">
    <property type="protein sequence ID" value="SJZ84372.1"/>
    <property type="molecule type" value="Genomic_DNA"/>
</dbReference>
<dbReference type="Gene3D" id="3.40.50.300">
    <property type="entry name" value="P-loop containing nucleotide triphosphate hydrolases"/>
    <property type="match status" value="1"/>
</dbReference>
<evidence type="ECO:0000259" key="5">
    <source>
        <dbReference type="PROSITE" id="PS50893"/>
    </source>
</evidence>
<proteinExistence type="inferred from homology"/>
<evidence type="ECO:0000313" key="7">
    <source>
        <dbReference type="Proteomes" id="UP000243297"/>
    </source>
</evidence>
<dbReference type="RefSeq" id="WP_078712197.1">
    <property type="nucleotide sequence ID" value="NZ_FUWY01000005.1"/>
</dbReference>
<feature type="domain" description="ABC transporter" evidence="5">
    <location>
        <begin position="5"/>
        <end position="235"/>
    </location>
</feature>
<dbReference type="SUPFAM" id="SSF52540">
    <property type="entry name" value="P-loop containing nucleoside triphosphate hydrolases"/>
    <property type="match status" value="1"/>
</dbReference>
<evidence type="ECO:0000313" key="6">
    <source>
        <dbReference type="EMBL" id="SJZ84372.1"/>
    </source>
</evidence>
<organism evidence="6 7">
    <name type="scientific">Anaerorhabdus furcosa</name>
    <dbReference type="NCBI Taxonomy" id="118967"/>
    <lineage>
        <taxon>Bacteria</taxon>
        <taxon>Bacillati</taxon>
        <taxon>Bacillota</taxon>
        <taxon>Erysipelotrichia</taxon>
        <taxon>Erysipelotrichales</taxon>
        <taxon>Erysipelotrichaceae</taxon>
        <taxon>Anaerorhabdus</taxon>
    </lineage>
</organism>
<reference evidence="7" key="1">
    <citation type="submission" date="2017-02" db="EMBL/GenBank/DDBJ databases">
        <authorList>
            <person name="Varghese N."/>
            <person name="Submissions S."/>
        </authorList>
    </citation>
    <scope>NUCLEOTIDE SEQUENCE [LARGE SCALE GENOMIC DNA]</scope>
    <source>
        <strain evidence="7">ATCC 25662</strain>
    </source>
</reference>
<keyword evidence="2" id="KW-0813">Transport</keyword>
<evidence type="ECO:0000256" key="2">
    <source>
        <dbReference type="ARBA" id="ARBA00022448"/>
    </source>
</evidence>
<dbReference type="InterPro" id="IPR003593">
    <property type="entry name" value="AAA+_ATPase"/>
</dbReference>
<dbReference type="InterPro" id="IPR050763">
    <property type="entry name" value="ABC_transporter_ATP-binding"/>
</dbReference>
<dbReference type="PANTHER" id="PTHR42711">
    <property type="entry name" value="ABC TRANSPORTER ATP-BINDING PROTEIN"/>
    <property type="match status" value="1"/>
</dbReference>
<evidence type="ECO:0000256" key="1">
    <source>
        <dbReference type="ARBA" id="ARBA00005417"/>
    </source>
</evidence>
<dbReference type="PROSITE" id="PS50893">
    <property type="entry name" value="ABC_TRANSPORTER_2"/>
    <property type="match status" value="1"/>
</dbReference>
<keyword evidence="4 6" id="KW-0067">ATP-binding</keyword>
<dbReference type="InterPro" id="IPR003439">
    <property type="entry name" value="ABC_transporter-like_ATP-bd"/>
</dbReference>
<dbReference type="InterPro" id="IPR017871">
    <property type="entry name" value="ABC_transporter-like_CS"/>
</dbReference>
<dbReference type="SMART" id="SM00382">
    <property type="entry name" value="AAA"/>
    <property type="match status" value="1"/>
</dbReference>
<dbReference type="OrthoDB" id="9801987at2"/>
<dbReference type="AlphaFoldDB" id="A0A1T4NZ42"/>
<keyword evidence="3" id="KW-0547">Nucleotide-binding</keyword>
<protein>
    <submittedName>
        <fullName evidence="6">Multidrug/hemolysin transport system ATP-binding protein</fullName>
    </submittedName>
</protein>
<dbReference type="InterPro" id="IPR027417">
    <property type="entry name" value="P-loop_NTPase"/>
</dbReference>